<proteinExistence type="predicted"/>
<dbReference type="Pfam" id="PF02738">
    <property type="entry name" value="MoCoBD_1"/>
    <property type="match status" value="1"/>
</dbReference>
<dbReference type="AlphaFoldDB" id="A0A383CXC3"/>
<dbReference type="InterPro" id="IPR008274">
    <property type="entry name" value="AldOxase/xan_DH_MoCoBD1"/>
</dbReference>
<dbReference type="InterPro" id="IPR016208">
    <property type="entry name" value="Ald_Oxase/xanthine_DH-like"/>
</dbReference>
<feature type="non-terminal residue" evidence="3">
    <location>
        <position position="1"/>
    </location>
</feature>
<dbReference type="GO" id="GO:0005506">
    <property type="term" value="F:iron ion binding"/>
    <property type="evidence" value="ECO:0007669"/>
    <property type="project" value="InterPro"/>
</dbReference>
<dbReference type="Gene3D" id="3.30.365.10">
    <property type="entry name" value="Aldehyde oxidase/xanthine dehydrogenase, molybdopterin binding domain"/>
    <property type="match status" value="2"/>
</dbReference>
<organism evidence="3">
    <name type="scientific">marine metagenome</name>
    <dbReference type="NCBI Taxonomy" id="408172"/>
    <lineage>
        <taxon>unclassified sequences</taxon>
        <taxon>metagenomes</taxon>
        <taxon>ecological metagenomes</taxon>
    </lineage>
</organism>
<evidence type="ECO:0000313" key="3">
    <source>
        <dbReference type="EMBL" id="SVE36977.1"/>
    </source>
</evidence>
<accession>A0A383CXC3</accession>
<dbReference type="InterPro" id="IPR037165">
    <property type="entry name" value="AldOxase/xan_DH_Mopterin-bd_sf"/>
</dbReference>
<protein>
    <recommendedName>
        <fullName evidence="2">Aldehyde oxidase/xanthine dehydrogenase first molybdopterin binding domain-containing protein</fullName>
    </recommendedName>
</protein>
<dbReference type="SUPFAM" id="SSF56003">
    <property type="entry name" value="Molybdenum cofactor-binding domain"/>
    <property type="match status" value="1"/>
</dbReference>
<feature type="non-terminal residue" evidence="3">
    <location>
        <position position="238"/>
    </location>
</feature>
<name>A0A383CXC3_9ZZZZ</name>
<gene>
    <name evidence="3" type="ORF">METZ01_LOCUS489831</name>
</gene>
<dbReference type="PANTHER" id="PTHR11908">
    <property type="entry name" value="XANTHINE DEHYDROGENASE"/>
    <property type="match status" value="1"/>
</dbReference>
<feature type="domain" description="Aldehyde oxidase/xanthine dehydrogenase first molybdopterin binding" evidence="2">
    <location>
        <begin position="63"/>
        <end position="237"/>
    </location>
</feature>
<evidence type="ECO:0000259" key="2">
    <source>
        <dbReference type="Pfam" id="PF02738"/>
    </source>
</evidence>
<reference evidence="3" key="1">
    <citation type="submission" date="2018-05" db="EMBL/GenBank/DDBJ databases">
        <authorList>
            <person name="Lanie J.A."/>
            <person name="Ng W.-L."/>
            <person name="Kazmierczak K.M."/>
            <person name="Andrzejewski T.M."/>
            <person name="Davidsen T.M."/>
            <person name="Wayne K.J."/>
            <person name="Tettelin H."/>
            <person name="Glass J.I."/>
            <person name="Rusch D."/>
            <person name="Podicherti R."/>
            <person name="Tsui H.-C.T."/>
            <person name="Winkler M.E."/>
        </authorList>
    </citation>
    <scope>NUCLEOTIDE SEQUENCE</scope>
</reference>
<dbReference type="Gene3D" id="3.90.1170.50">
    <property type="entry name" value="Aldehyde oxidase/xanthine dehydrogenase, a/b hammerhead"/>
    <property type="match status" value="1"/>
</dbReference>
<sequence length="238" mass="25308">EALELIDVQYEVLQPLLTADEALADGAPALHDRLLTQSSVMFRVGGWGEDENSPASNLALRIVSQEGDVEKAFSESDVVVERKFRTKPVHQGYIEPQATTAFWNKDGKLTVWCSTQQLFAFRDHISAILDMPLGDITVVPLEIGGGFGGKGQGGVYLEPVAAVLSRKSGVAVKITMTRSEVFMGTGPTSGTLIEVKMGAKSDGKLTGVKARLIFEAGAFPGSPVGGGSRTMLGPYVIP</sequence>
<keyword evidence="1" id="KW-0500">Molybdenum</keyword>
<dbReference type="PANTHER" id="PTHR11908:SF132">
    <property type="entry name" value="ALDEHYDE OXIDASE 1-RELATED"/>
    <property type="match status" value="1"/>
</dbReference>
<dbReference type="GO" id="GO:0016491">
    <property type="term" value="F:oxidoreductase activity"/>
    <property type="evidence" value="ECO:0007669"/>
    <property type="project" value="InterPro"/>
</dbReference>
<evidence type="ECO:0000256" key="1">
    <source>
        <dbReference type="ARBA" id="ARBA00022505"/>
    </source>
</evidence>
<dbReference type="EMBL" id="UINC01212582">
    <property type="protein sequence ID" value="SVE36977.1"/>
    <property type="molecule type" value="Genomic_DNA"/>
</dbReference>